<evidence type="ECO:0000313" key="1">
    <source>
        <dbReference type="EMBL" id="ANY66515.1"/>
    </source>
</evidence>
<proteinExistence type="predicted"/>
<sequence>MHPARQPAIQSAAERMGIEEGFSSLQINGQAKNRTRLDISVNPKAVGAAKRLRMSPCRIAAEAARPAPAKVRATALGSRNSLIIINAFESHSLCMRALAKSLRPTPIKPVFKNQAKQAITKIGPKINKAVTNKGFVFVRVVMNQ</sequence>
<protein>
    <submittedName>
        <fullName evidence="1">Uncharacterized protein</fullName>
    </submittedName>
</protein>
<name>A0A1B2DFQ1_9BACL</name>
<dbReference type="AlphaFoldDB" id="A0A1B2DFQ1"/>
<accession>A0A1B2DFQ1</accession>
<organism evidence="1">
    <name type="scientific">Paenibacillus sp. BIHB 4019</name>
    <dbReference type="NCBI Taxonomy" id="1870819"/>
    <lineage>
        <taxon>Bacteria</taxon>
        <taxon>Bacillati</taxon>
        <taxon>Bacillota</taxon>
        <taxon>Bacilli</taxon>
        <taxon>Bacillales</taxon>
        <taxon>Paenibacillaceae</taxon>
        <taxon>Paenibacillus</taxon>
    </lineage>
</organism>
<reference evidence="1" key="1">
    <citation type="submission" date="2016-08" db="EMBL/GenBank/DDBJ databases">
        <title>Complete Genome Seqeunce of Paenibacillus sp. BIHB 4019 from tea rhizoplane.</title>
        <authorList>
            <person name="Thakur R."/>
            <person name="Swarnkar M.K."/>
            <person name="Gulati A."/>
        </authorList>
    </citation>
    <scope>NUCLEOTIDE SEQUENCE [LARGE SCALE GENOMIC DNA]</scope>
    <source>
        <strain evidence="1">BIHB4019</strain>
    </source>
</reference>
<gene>
    <name evidence="1" type="ORF">BBD42_08625</name>
</gene>
<dbReference type="EMBL" id="CP016808">
    <property type="protein sequence ID" value="ANY66515.1"/>
    <property type="molecule type" value="Genomic_DNA"/>
</dbReference>